<proteinExistence type="inferred from homology"/>
<dbReference type="SUPFAM" id="SSF55961">
    <property type="entry name" value="Bet v1-like"/>
    <property type="match status" value="1"/>
</dbReference>
<comment type="caution">
    <text evidence="3">The sequence shown here is derived from an EMBL/GenBank/DDBJ whole genome shotgun (WGS) entry which is preliminary data.</text>
</comment>
<dbReference type="InterPro" id="IPR024949">
    <property type="entry name" value="Bet_v_I_allergen"/>
</dbReference>
<evidence type="ECO:0000259" key="2">
    <source>
        <dbReference type="SMART" id="SM01037"/>
    </source>
</evidence>
<evidence type="ECO:0000313" key="3">
    <source>
        <dbReference type="EMBL" id="KAB5544843.1"/>
    </source>
</evidence>
<dbReference type="InterPro" id="IPR000916">
    <property type="entry name" value="Bet_v_I/MLP"/>
</dbReference>
<name>A0A5N5LQ44_9ROSI</name>
<comment type="similarity">
    <text evidence="1">Belongs to the MLP family.</text>
</comment>
<evidence type="ECO:0000256" key="1">
    <source>
        <dbReference type="ARBA" id="ARBA00038242"/>
    </source>
</evidence>
<gene>
    <name evidence="3" type="ORF">DKX38_012955</name>
</gene>
<accession>A0A5N5LQ44</accession>
<dbReference type="EMBL" id="VDCV01000008">
    <property type="protein sequence ID" value="KAB5544843.1"/>
    <property type="molecule type" value="Genomic_DNA"/>
</dbReference>
<dbReference type="GO" id="GO:0009738">
    <property type="term" value="P:abscisic acid-activated signaling pathway"/>
    <property type="evidence" value="ECO:0007669"/>
    <property type="project" value="InterPro"/>
</dbReference>
<dbReference type="GO" id="GO:0010427">
    <property type="term" value="F:abscisic acid binding"/>
    <property type="evidence" value="ECO:0007669"/>
    <property type="project" value="InterPro"/>
</dbReference>
<dbReference type="InterPro" id="IPR023393">
    <property type="entry name" value="START-like_dom_sf"/>
</dbReference>
<sequence length="152" mass="17456">MVLQGRLETEIEIMAPAAKFFNIFRNQNHHIPNISDSIHAIELHEGDWETPGSVKQWTYTLDGNTPLSVKETVEEVDEQNKRVKFNCFEGEVLNEFKSFKSTVQVTPKDGEGSLVKWTIEFEKLNEDIPSPDAYLELVQKLTKDIDDHLVKP</sequence>
<feature type="domain" description="Bet v I/Major latex protein" evidence="2">
    <location>
        <begin position="2"/>
        <end position="152"/>
    </location>
</feature>
<dbReference type="GO" id="GO:0004864">
    <property type="term" value="F:protein phosphatase inhibitor activity"/>
    <property type="evidence" value="ECO:0007669"/>
    <property type="project" value="InterPro"/>
</dbReference>
<reference evidence="4" key="1">
    <citation type="journal article" date="2019" name="Gigascience">
        <title>De novo genome assembly of the endangered Acer yangbiense, a plant species with extremely small populations endemic to Yunnan Province, China.</title>
        <authorList>
            <person name="Yang J."/>
            <person name="Wariss H.M."/>
            <person name="Tao L."/>
            <person name="Zhang R."/>
            <person name="Yun Q."/>
            <person name="Hollingsworth P."/>
            <person name="Dao Z."/>
            <person name="Luo G."/>
            <person name="Guo H."/>
            <person name="Ma Y."/>
            <person name="Sun W."/>
        </authorList>
    </citation>
    <scope>NUCLEOTIDE SEQUENCE [LARGE SCALE GENOMIC DNA]</scope>
    <source>
        <strain evidence="4">cv. br00</strain>
    </source>
</reference>
<evidence type="ECO:0000313" key="4">
    <source>
        <dbReference type="Proteomes" id="UP000326939"/>
    </source>
</evidence>
<dbReference type="Proteomes" id="UP000326939">
    <property type="component" value="Chromosome 8"/>
</dbReference>
<dbReference type="PANTHER" id="PTHR31338:SF16">
    <property type="entry name" value="POLYKETIDE CYCLASE_DEHYDRASE AND LIPID TRANSPORT SUPERFAMILY PROTEIN"/>
    <property type="match status" value="1"/>
</dbReference>
<dbReference type="PANTHER" id="PTHR31338">
    <property type="entry name" value="POLYKETIDE CYCLASE/DEHYDRASE AND LIPID TRANSPORT SUPERFAMILY PROTEIN"/>
    <property type="match status" value="1"/>
</dbReference>
<dbReference type="AlphaFoldDB" id="A0A5N5LQ44"/>
<dbReference type="Pfam" id="PF00407">
    <property type="entry name" value="Bet_v_1"/>
    <property type="match status" value="1"/>
</dbReference>
<dbReference type="Gene3D" id="3.30.530.20">
    <property type="match status" value="1"/>
</dbReference>
<dbReference type="GO" id="GO:0038023">
    <property type="term" value="F:signaling receptor activity"/>
    <property type="evidence" value="ECO:0007669"/>
    <property type="project" value="InterPro"/>
</dbReference>
<dbReference type="SMART" id="SM01037">
    <property type="entry name" value="Bet_v_1"/>
    <property type="match status" value="1"/>
</dbReference>
<dbReference type="PRINTS" id="PR00634">
    <property type="entry name" value="BETALLERGEN"/>
</dbReference>
<organism evidence="3 4">
    <name type="scientific">Salix brachista</name>
    <dbReference type="NCBI Taxonomy" id="2182728"/>
    <lineage>
        <taxon>Eukaryota</taxon>
        <taxon>Viridiplantae</taxon>
        <taxon>Streptophyta</taxon>
        <taxon>Embryophyta</taxon>
        <taxon>Tracheophyta</taxon>
        <taxon>Spermatophyta</taxon>
        <taxon>Magnoliopsida</taxon>
        <taxon>eudicotyledons</taxon>
        <taxon>Gunneridae</taxon>
        <taxon>Pentapetalae</taxon>
        <taxon>rosids</taxon>
        <taxon>fabids</taxon>
        <taxon>Malpighiales</taxon>
        <taxon>Salicaceae</taxon>
        <taxon>Saliceae</taxon>
        <taxon>Salix</taxon>
    </lineage>
</organism>
<keyword evidence="4" id="KW-1185">Reference proteome</keyword>
<dbReference type="GO" id="GO:0006952">
    <property type="term" value="P:defense response"/>
    <property type="evidence" value="ECO:0007669"/>
    <property type="project" value="InterPro"/>
</dbReference>
<protein>
    <recommendedName>
        <fullName evidence="2">Bet v I/Major latex protein domain-containing protein</fullName>
    </recommendedName>
</protein>
<dbReference type="CDD" id="cd07816">
    <property type="entry name" value="Bet_v1-like"/>
    <property type="match status" value="1"/>
</dbReference>
<dbReference type="InterPro" id="IPR052006">
    <property type="entry name" value="MLP-like"/>
</dbReference>